<evidence type="ECO:0000259" key="1">
    <source>
        <dbReference type="PROSITE" id="PS51819"/>
    </source>
</evidence>
<dbReference type="RefSeq" id="WP_328850330.1">
    <property type="nucleotide sequence ID" value="NZ_CP108084.1"/>
</dbReference>
<name>A0ABZ1RZ53_9ACTN</name>
<dbReference type="InterPro" id="IPR037523">
    <property type="entry name" value="VOC_core"/>
</dbReference>
<accession>A0ABZ1RZ53</accession>
<proteinExistence type="predicted"/>
<dbReference type="InterPro" id="IPR029068">
    <property type="entry name" value="Glyas_Bleomycin-R_OHBP_Dase"/>
</dbReference>
<sequence length="126" mass="13364">MTDAAPLTEELFPILTTADLPAALAFYRDLLGGMVTYRFPEAGEPAYVGLRVGAGQLGIGRQDESGPLANERVALWVYVADCAAAVERLRAAGVPVVAEPVTQPWGERMAVVLDPDGNRVLVADRG</sequence>
<keyword evidence="3" id="KW-1185">Reference proteome</keyword>
<gene>
    <name evidence="2" type="ORF">OG994_17325</name>
</gene>
<dbReference type="Pfam" id="PF00903">
    <property type="entry name" value="Glyoxalase"/>
    <property type="match status" value="1"/>
</dbReference>
<dbReference type="SUPFAM" id="SSF54593">
    <property type="entry name" value="Glyoxalase/Bleomycin resistance protein/Dihydroxybiphenyl dioxygenase"/>
    <property type="match status" value="1"/>
</dbReference>
<protein>
    <submittedName>
        <fullName evidence="2">VOC family protein</fullName>
    </submittedName>
</protein>
<dbReference type="PROSITE" id="PS51819">
    <property type="entry name" value="VOC"/>
    <property type="match status" value="1"/>
</dbReference>
<feature type="domain" description="VOC" evidence="1">
    <location>
        <begin position="9"/>
        <end position="125"/>
    </location>
</feature>
<dbReference type="Gene3D" id="3.10.180.10">
    <property type="entry name" value="2,3-Dihydroxybiphenyl 1,2-Dioxygenase, domain 1"/>
    <property type="match status" value="1"/>
</dbReference>
<reference evidence="2" key="1">
    <citation type="submission" date="2022-10" db="EMBL/GenBank/DDBJ databases">
        <title>The complete genomes of actinobacterial strains from the NBC collection.</title>
        <authorList>
            <person name="Joergensen T.S."/>
            <person name="Alvarez Arevalo M."/>
            <person name="Sterndorff E.B."/>
            <person name="Faurdal D."/>
            <person name="Vuksanovic O."/>
            <person name="Mourched A.-S."/>
            <person name="Charusanti P."/>
            <person name="Shaw S."/>
            <person name="Blin K."/>
            <person name="Weber T."/>
        </authorList>
    </citation>
    <scope>NUCLEOTIDE SEQUENCE</scope>
    <source>
        <strain evidence="2">NBC_00256</strain>
    </source>
</reference>
<dbReference type="Proteomes" id="UP001432190">
    <property type="component" value="Chromosome"/>
</dbReference>
<organism evidence="2 3">
    <name type="scientific">Micromonospora globbae</name>
    <dbReference type="NCBI Taxonomy" id="1894969"/>
    <lineage>
        <taxon>Bacteria</taxon>
        <taxon>Bacillati</taxon>
        <taxon>Actinomycetota</taxon>
        <taxon>Actinomycetes</taxon>
        <taxon>Micromonosporales</taxon>
        <taxon>Micromonosporaceae</taxon>
        <taxon>Micromonospora</taxon>
    </lineage>
</organism>
<evidence type="ECO:0000313" key="3">
    <source>
        <dbReference type="Proteomes" id="UP001432190"/>
    </source>
</evidence>
<evidence type="ECO:0000313" key="2">
    <source>
        <dbReference type="EMBL" id="WUP47408.1"/>
    </source>
</evidence>
<dbReference type="EMBL" id="CP108084">
    <property type="protein sequence ID" value="WUP47408.1"/>
    <property type="molecule type" value="Genomic_DNA"/>
</dbReference>
<dbReference type="InterPro" id="IPR004360">
    <property type="entry name" value="Glyas_Fos-R_dOase_dom"/>
</dbReference>